<feature type="compositionally biased region" description="Low complexity" evidence="1">
    <location>
        <begin position="228"/>
        <end position="239"/>
    </location>
</feature>
<dbReference type="Proteomes" id="UP000007796">
    <property type="component" value="Unassembled WGS sequence"/>
</dbReference>
<dbReference type="STRING" id="655863.F0XDH1"/>
<dbReference type="RefSeq" id="XP_014174163.1">
    <property type="nucleotide sequence ID" value="XM_014318688.1"/>
</dbReference>
<feature type="compositionally biased region" description="Low complexity" evidence="1">
    <location>
        <begin position="251"/>
        <end position="285"/>
    </location>
</feature>
<dbReference type="OrthoDB" id="2384350at2759"/>
<feature type="compositionally biased region" description="Polar residues" evidence="1">
    <location>
        <begin position="543"/>
        <end position="552"/>
    </location>
</feature>
<sequence>MEPQAPPKRMTRARAAAEASVDTTASAARAAATRAKASTAASKARSSVRSTATATTASVAAKRKIRSDEVETDNEQDELGLLRAQPHIMKAARGVRGRTKKTATDADAHDTTAATEAAAPTTRPHRGRPPKNTVTSEPSTARTTRTKKTAKGDVDGAEEAVGSAMSTTAATAAKKTTRTRTKSTTTSTGPTISVRTAAATVSKSTAPKKRVTFEEPEKENIAPKMTVKTARSTAASKASEPSTGLRAQPTRRAASSTAPKPATAARSARTVASARGKSAAAGSGETKVEKPKPPTPLSPKKVTQVRMARDDVESEDELGATDSQPVYVKPLLRSPSRPGLGLGAQERAKTLTGAGLDLESASRDIGSGLPSDGVLAVSAELTGTILASPARRPPPSPAKDGLLRSPARRLDGVVPLDTAASTVNPTLSRGPLLLSPAKRFPIPAKSSGGSLEDATRSPSKMSLLQTPAKRPASPVKAAIFLQRPNMKPLAVSDIAEELATSPELESALLAPHSSTPAPDDEDDADDADDTDDTDDDDVEDADSLTQMLSEMASNAAALRSDSPTRLRSRDVHAAVAGQRSPGLTDNNTAEYEVPMPAEEDPMEVDGPAVGTAPAITAAVPAGGAFGLRARDLTSFGAESDSEDEPTPRIPFFSAPPDAAPATPCPAGKTGKRRMSRTRSPSSRRGRESLDGRSSAKRLRVSKLGFTPLAEQLNSWKAHSPAKTDVAAEPSIFFEEAMAGQAVSSPTVQGQDSVEEQAATVDSTILSAAAEVLPPIFDNVSLTQEDLELADEANDMSLMETEEMADVVHLTPSAADESESEDSQEYGDENAIPIDPALMEQNAAAVSAAVPPVTPQRVMMHTFHTVSKVPLKAADESSPQSTMRRRSFSAPRRRPAASKTASESSNDGSSTCGLTRNGTVISYSPTKKDRRRDSRRQSRRDSFAGEAAVAEMVSDEEREIVRSLTNSPAPATPAKSDGGWSVAATPARTPRRDIDPALLRGAVVFVDVYTTEGADASGIFVELLTQMGARCVKHWPWNPESDSSSSSAADSTSRIGITHVVYKDGGKRTLEKVRESAGVVQCVGVSWVLDCERENQWLDEAPYYIDTSAMPRGGWRRKSMEPRALANMNGMIVTTPAKQTNVASSYRDCRTAPSTPANEAVDEYEDGEGEVEGPSEWMLTAVPKTPAPEAIARYAAALSPSTPLSDEEEDEDTIMSLHDEQSTLLTRTCPPKNTCYRELGAGILSREKDEGVLMRLMSARRKSLQFAPKIASPLSKAWY</sequence>
<evidence type="ECO:0000313" key="4">
    <source>
        <dbReference type="Proteomes" id="UP000007796"/>
    </source>
</evidence>
<feature type="region of interest" description="Disordered" evidence="1">
    <location>
        <begin position="36"/>
        <end position="342"/>
    </location>
</feature>
<reference evidence="3 4" key="1">
    <citation type="journal article" date="2011" name="Proc. Natl. Acad. Sci. U.S.A.">
        <title>Genome and transcriptome analyses of the mountain pine beetle-fungal symbiont Grosmannia clavigera, a lodgepole pine pathogen.</title>
        <authorList>
            <person name="DiGuistini S."/>
            <person name="Wang Y."/>
            <person name="Liao N.Y."/>
            <person name="Taylor G."/>
            <person name="Tanguay P."/>
            <person name="Feau N."/>
            <person name="Henrissat B."/>
            <person name="Chan S.K."/>
            <person name="Hesse-Orce U."/>
            <person name="Alamouti S.M."/>
            <person name="Tsui C.K.M."/>
            <person name="Docking R.T."/>
            <person name="Levasseur A."/>
            <person name="Haridas S."/>
            <person name="Robertson G."/>
            <person name="Birol I."/>
            <person name="Holt R.A."/>
            <person name="Marra M.A."/>
            <person name="Hamelin R.C."/>
            <person name="Hirst M."/>
            <person name="Jones S.J.M."/>
            <person name="Bohlmann J."/>
            <person name="Breuil C."/>
        </authorList>
    </citation>
    <scope>NUCLEOTIDE SEQUENCE [LARGE SCALE GENOMIC DNA]</scope>
    <source>
        <strain evidence="4">kw1407 / UAMH 11150</strain>
    </source>
</reference>
<feature type="compositionally biased region" description="Polar residues" evidence="1">
    <location>
        <begin position="898"/>
        <end position="924"/>
    </location>
</feature>
<feature type="compositionally biased region" description="Low complexity" evidence="1">
    <location>
        <begin position="36"/>
        <end position="60"/>
    </location>
</feature>
<name>F0XDH1_GROCL</name>
<dbReference type="GO" id="GO:0000278">
    <property type="term" value="P:mitotic cell cycle"/>
    <property type="evidence" value="ECO:0007669"/>
    <property type="project" value="TreeGrafter"/>
</dbReference>
<feature type="region of interest" description="Disordered" evidence="1">
    <location>
        <begin position="1"/>
        <end position="22"/>
    </location>
</feature>
<feature type="compositionally biased region" description="Basic residues" evidence="1">
    <location>
        <begin position="882"/>
        <end position="895"/>
    </location>
</feature>
<dbReference type="InterPro" id="IPR036420">
    <property type="entry name" value="BRCT_dom_sf"/>
</dbReference>
<protein>
    <recommendedName>
        <fullName evidence="2">BRCT domain-containing protein</fullName>
    </recommendedName>
</protein>
<dbReference type="HOGENOM" id="CLU_003029_0_0_1"/>
<feature type="region of interest" description="Disordered" evidence="1">
    <location>
        <begin position="493"/>
        <end position="592"/>
    </location>
</feature>
<feature type="region of interest" description="Disordered" evidence="1">
    <location>
        <begin position="421"/>
        <end position="475"/>
    </location>
</feature>
<feature type="compositionally biased region" description="Polar residues" evidence="1">
    <location>
        <begin position="189"/>
        <end position="205"/>
    </location>
</feature>
<keyword evidence="4" id="KW-1185">Reference proteome</keyword>
<organism evidence="4">
    <name type="scientific">Grosmannia clavigera (strain kw1407 / UAMH 11150)</name>
    <name type="common">Blue stain fungus</name>
    <name type="synonym">Graphiocladiella clavigera</name>
    <dbReference type="NCBI Taxonomy" id="655863"/>
    <lineage>
        <taxon>Eukaryota</taxon>
        <taxon>Fungi</taxon>
        <taxon>Dikarya</taxon>
        <taxon>Ascomycota</taxon>
        <taxon>Pezizomycotina</taxon>
        <taxon>Sordariomycetes</taxon>
        <taxon>Sordariomycetidae</taxon>
        <taxon>Ophiostomatales</taxon>
        <taxon>Ophiostomataceae</taxon>
        <taxon>Leptographium</taxon>
    </lineage>
</organism>
<feature type="compositionally biased region" description="Basic and acidic residues" evidence="1">
    <location>
        <begin position="930"/>
        <end position="942"/>
    </location>
</feature>
<feature type="compositionally biased region" description="Low complexity" evidence="1">
    <location>
        <begin position="111"/>
        <end position="122"/>
    </location>
</feature>
<feature type="compositionally biased region" description="Low complexity" evidence="1">
    <location>
        <begin position="654"/>
        <end position="666"/>
    </location>
</feature>
<feature type="region of interest" description="Disordered" evidence="1">
    <location>
        <begin position="386"/>
        <end position="409"/>
    </location>
</feature>
<feature type="compositionally biased region" description="Basic and acidic residues" evidence="1">
    <location>
        <begin position="211"/>
        <end position="221"/>
    </location>
</feature>
<dbReference type="PANTHER" id="PTHR14625">
    <property type="entry name" value="MICROCEPHALIN"/>
    <property type="match status" value="1"/>
</dbReference>
<evidence type="ECO:0000256" key="1">
    <source>
        <dbReference type="SAM" id="MobiDB-lite"/>
    </source>
</evidence>
<dbReference type="InterPro" id="IPR022047">
    <property type="entry name" value="Microcephalin-like"/>
</dbReference>
<evidence type="ECO:0000259" key="2">
    <source>
        <dbReference type="PROSITE" id="PS50172"/>
    </source>
</evidence>
<feature type="compositionally biased region" description="Basic and acidic residues" evidence="1">
    <location>
        <begin position="562"/>
        <end position="572"/>
    </location>
</feature>
<feature type="compositionally biased region" description="Polar residues" evidence="1">
    <location>
        <begin position="456"/>
        <end position="465"/>
    </location>
</feature>
<feature type="region of interest" description="Disordered" evidence="1">
    <location>
        <begin position="869"/>
        <end position="985"/>
    </location>
</feature>
<feature type="region of interest" description="Disordered" evidence="1">
    <location>
        <begin position="1151"/>
        <end position="1170"/>
    </location>
</feature>
<dbReference type="PROSITE" id="PS50172">
    <property type="entry name" value="BRCT"/>
    <property type="match status" value="1"/>
</dbReference>
<feature type="domain" description="BRCT" evidence="2">
    <location>
        <begin position="993"/>
        <end position="1104"/>
    </location>
</feature>
<dbReference type="eggNOG" id="ENOG502S1CP">
    <property type="taxonomic scope" value="Eukaryota"/>
</dbReference>
<dbReference type="EMBL" id="GL629765">
    <property type="protein sequence ID" value="EFX04681.1"/>
    <property type="molecule type" value="Genomic_DNA"/>
</dbReference>
<dbReference type="CDD" id="cd17716">
    <property type="entry name" value="BRCT_microcephalin_rpt1"/>
    <property type="match status" value="1"/>
</dbReference>
<gene>
    <name evidence="3" type="ORF">CMQ_1609</name>
</gene>
<dbReference type="AlphaFoldDB" id="F0XDH1"/>
<dbReference type="SUPFAM" id="SSF52113">
    <property type="entry name" value="BRCT domain"/>
    <property type="match status" value="1"/>
</dbReference>
<feature type="compositionally biased region" description="Acidic residues" evidence="1">
    <location>
        <begin position="1159"/>
        <end position="1170"/>
    </location>
</feature>
<evidence type="ECO:0000313" key="3">
    <source>
        <dbReference type="EMBL" id="EFX04681.1"/>
    </source>
</evidence>
<accession>F0XDH1</accession>
<dbReference type="InterPro" id="IPR001357">
    <property type="entry name" value="BRCT_dom"/>
</dbReference>
<proteinExistence type="predicted"/>
<dbReference type="PANTHER" id="PTHR14625:SF3">
    <property type="entry name" value="MICROCEPHALIN"/>
    <property type="match status" value="1"/>
</dbReference>
<feature type="region of interest" description="Disordered" evidence="1">
    <location>
        <begin position="634"/>
        <end position="702"/>
    </location>
</feature>
<dbReference type="GeneID" id="25974506"/>
<dbReference type="InParanoid" id="F0XDH1"/>
<dbReference type="Gene3D" id="3.40.50.10190">
    <property type="entry name" value="BRCT domain"/>
    <property type="match status" value="1"/>
</dbReference>
<feature type="compositionally biased region" description="Acidic residues" evidence="1">
    <location>
        <begin position="518"/>
        <end position="542"/>
    </location>
</feature>